<dbReference type="Gene3D" id="3.10.450.50">
    <property type="match status" value="1"/>
</dbReference>
<dbReference type="SUPFAM" id="SSF54427">
    <property type="entry name" value="NTF2-like"/>
    <property type="match status" value="1"/>
</dbReference>
<dbReference type="OrthoDB" id="271716at2"/>
<dbReference type="InterPro" id="IPR032710">
    <property type="entry name" value="NTF2-like_dom_sf"/>
</dbReference>
<proteinExistence type="predicted"/>
<dbReference type="Proteomes" id="UP000324376">
    <property type="component" value="Unassembled WGS sequence"/>
</dbReference>
<gene>
    <name evidence="3" type="ORF">BD809_102429</name>
</gene>
<comment type="caution">
    <text evidence="3">The sequence shown here is derived from an EMBL/GenBank/DDBJ whole genome shotgun (WGS) entry which is preliminary data.</text>
</comment>
<evidence type="ECO:0000313" key="3">
    <source>
        <dbReference type="EMBL" id="TYP76211.1"/>
    </source>
</evidence>
<feature type="signal peptide" evidence="1">
    <location>
        <begin position="1"/>
        <end position="22"/>
    </location>
</feature>
<feature type="domain" description="SnoaL-like" evidence="2">
    <location>
        <begin position="35"/>
        <end position="146"/>
    </location>
</feature>
<evidence type="ECO:0000256" key="1">
    <source>
        <dbReference type="SAM" id="SignalP"/>
    </source>
</evidence>
<feature type="chain" id="PRO_5024280212" evidence="1">
    <location>
        <begin position="23"/>
        <end position="172"/>
    </location>
</feature>
<reference evidence="3 4" key="1">
    <citation type="submission" date="2019-07" db="EMBL/GenBank/DDBJ databases">
        <title>Genomic Encyclopedia of Archaeal and Bacterial Type Strains, Phase II (KMG-II): from individual species to whole genera.</title>
        <authorList>
            <person name="Goeker M."/>
        </authorList>
    </citation>
    <scope>NUCLEOTIDE SEQUENCE [LARGE SCALE GENOMIC DNA]</scope>
    <source>
        <strain evidence="3 4">DSM 17527</strain>
    </source>
</reference>
<evidence type="ECO:0000313" key="4">
    <source>
        <dbReference type="Proteomes" id="UP000324376"/>
    </source>
</evidence>
<dbReference type="Pfam" id="PF13474">
    <property type="entry name" value="SnoaL_3"/>
    <property type="match status" value="1"/>
</dbReference>
<dbReference type="AlphaFoldDB" id="A0A5S5C9X9"/>
<keyword evidence="1" id="KW-0732">Signal</keyword>
<organism evidence="3 4">
    <name type="scientific">Aquimarina intermedia</name>
    <dbReference type="NCBI Taxonomy" id="350814"/>
    <lineage>
        <taxon>Bacteria</taxon>
        <taxon>Pseudomonadati</taxon>
        <taxon>Bacteroidota</taxon>
        <taxon>Flavobacteriia</taxon>
        <taxon>Flavobacteriales</taxon>
        <taxon>Flavobacteriaceae</taxon>
        <taxon>Aquimarina</taxon>
    </lineage>
</organism>
<accession>A0A5S5C9X9</accession>
<keyword evidence="4" id="KW-1185">Reference proteome</keyword>
<name>A0A5S5C9X9_9FLAO</name>
<sequence length="172" mass="19792">MKYLQQTIKFLLLFIASSTMLAQNTQSEETIKTINVSLDQWHQSAAQADFDSYFGLMTEDAVFIGTDPTENWQLDAFKAFAKPYFDKGKAWSFSKLERTIYLGKNTHYAWFDELLTTQMGICRGSGVVEATKTGWKIKHYVLSITVPNENVSEVTKMKQKFEDKFIQQLKSN</sequence>
<dbReference type="InterPro" id="IPR037401">
    <property type="entry name" value="SnoaL-like"/>
</dbReference>
<dbReference type="RefSeq" id="WP_148781806.1">
    <property type="nucleotide sequence ID" value="NZ_VNHU01000002.1"/>
</dbReference>
<protein>
    <submittedName>
        <fullName evidence="3">SnoaL-like protein</fullName>
    </submittedName>
</protein>
<evidence type="ECO:0000259" key="2">
    <source>
        <dbReference type="Pfam" id="PF13474"/>
    </source>
</evidence>
<dbReference type="EMBL" id="VNHU01000002">
    <property type="protein sequence ID" value="TYP76211.1"/>
    <property type="molecule type" value="Genomic_DNA"/>
</dbReference>